<proteinExistence type="predicted"/>
<dbReference type="CDD" id="cd09756">
    <property type="entry name" value="Cas5_I-E"/>
    <property type="match status" value="1"/>
</dbReference>
<organism evidence="3 4">
    <name type="scientific">Streptomyces sodiiphilus</name>
    <dbReference type="NCBI Taxonomy" id="226217"/>
    <lineage>
        <taxon>Bacteria</taxon>
        <taxon>Bacillati</taxon>
        <taxon>Actinomycetota</taxon>
        <taxon>Actinomycetes</taxon>
        <taxon>Kitasatosporales</taxon>
        <taxon>Streptomycetaceae</taxon>
        <taxon>Streptomyces</taxon>
    </lineage>
</organism>
<feature type="region of interest" description="Disordered" evidence="2">
    <location>
        <begin position="175"/>
        <end position="225"/>
    </location>
</feature>
<evidence type="ECO:0000313" key="4">
    <source>
        <dbReference type="Proteomes" id="UP001501303"/>
    </source>
</evidence>
<evidence type="ECO:0000256" key="1">
    <source>
        <dbReference type="ARBA" id="ARBA00023118"/>
    </source>
</evidence>
<dbReference type="Pfam" id="PF09704">
    <property type="entry name" value="Cas_Cas5d"/>
    <property type="match status" value="1"/>
</dbReference>
<dbReference type="Proteomes" id="UP001501303">
    <property type="component" value="Unassembled WGS sequence"/>
</dbReference>
<dbReference type="Gene3D" id="3.30.70.2660">
    <property type="match status" value="1"/>
</dbReference>
<dbReference type="RefSeq" id="WP_344263605.1">
    <property type="nucleotide sequence ID" value="NZ_BAAAMJ010000038.1"/>
</dbReference>
<feature type="compositionally biased region" description="Gly residues" evidence="2">
    <location>
        <begin position="195"/>
        <end position="205"/>
    </location>
</feature>
<dbReference type="EMBL" id="BAAAMJ010000038">
    <property type="protein sequence ID" value="GAA1924429.1"/>
    <property type="molecule type" value="Genomic_DNA"/>
</dbReference>
<evidence type="ECO:0000256" key="2">
    <source>
        <dbReference type="SAM" id="MobiDB-lite"/>
    </source>
</evidence>
<name>A0ABP5AWT9_9ACTN</name>
<dbReference type="InterPro" id="IPR010147">
    <property type="entry name" value="CRISPR-assoc_prot_CasD"/>
</dbReference>
<evidence type="ECO:0000313" key="3">
    <source>
        <dbReference type="EMBL" id="GAA1924429.1"/>
    </source>
</evidence>
<feature type="compositionally biased region" description="Low complexity" evidence="2">
    <location>
        <begin position="206"/>
        <end position="215"/>
    </location>
</feature>
<keyword evidence="1" id="KW-0051">Antiviral defense</keyword>
<sequence>MSVLVLQLAGPLQSWGASARFARRTTEAVPTKSGVIGLLAAAQGRDRTADLSDLADLRFGVRVDQPGTRLTDFQTAHHFDTDKSMPVSHRYYLADAVFVAAVEGDDDLIADLHEAVRRPVFLPYLGRRSCPPSRRLDLGVRTGTDVTGALAAEPWRASEWHQRARRSEPTVLLRTFTDGPASDAPPSGEPRPGSGDSGPAGGDADGNGQDTADTGPGDLLRDHPLSFDPLHRRYALRAVRSGHVRIANPRATGDRRTGGHGILLHHDPEAALGGGS</sequence>
<dbReference type="NCBIfam" id="TIGR01868">
    <property type="entry name" value="casD_Cas5e"/>
    <property type="match status" value="1"/>
</dbReference>
<keyword evidence="4" id="KW-1185">Reference proteome</keyword>
<reference evidence="4" key="1">
    <citation type="journal article" date="2019" name="Int. J. Syst. Evol. Microbiol.">
        <title>The Global Catalogue of Microorganisms (GCM) 10K type strain sequencing project: providing services to taxonomists for standard genome sequencing and annotation.</title>
        <authorList>
            <consortium name="The Broad Institute Genomics Platform"/>
            <consortium name="The Broad Institute Genome Sequencing Center for Infectious Disease"/>
            <person name="Wu L."/>
            <person name="Ma J."/>
        </authorList>
    </citation>
    <scope>NUCLEOTIDE SEQUENCE [LARGE SCALE GENOMIC DNA]</scope>
    <source>
        <strain evidence="4">JCM 13581</strain>
    </source>
</reference>
<feature type="region of interest" description="Disordered" evidence="2">
    <location>
        <begin position="247"/>
        <end position="276"/>
    </location>
</feature>
<dbReference type="InterPro" id="IPR021124">
    <property type="entry name" value="CRISPR-assoc_prot_Cas5"/>
</dbReference>
<protein>
    <submittedName>
        <fullName evidence="3">Type I-E CRISPR-associated protein Cas5/CasD</fullName>
    </submittedName>
</protein>
<dbReference type="NCBIfam" id="TIGR02593">
    <property type="entry name" value="CRISPR_cas5"/>
    <property type="match status" value="1"/>
</dbReference>
<comment type="caution">
    <text evidence="3">The sequence shown here is derived from an EMBL/GenBank/DDBJ whole genome shotgun (WGS) entry which is preliminary data.</text>
</comment>
<accession>A0ABP5AWT9</accession>
<dbReference type="InterPro" id="IPR013422">
    <property type="entry name" value="CRISPR-assoc_prot_Cas5_N"/>
</dbReference>
<gene>
    <name evidence="3" type="primary">cas5e</name>
    <name evidence="3" type="ORF">GCM10009716_35860</name>
</gene>